<dbReference type="Pfam" id="PF00364">
    <property type="entry name" value="Biotin_lipoyl"/>
    <property type="match status" value="1"/>
</dbReference>
<dbReference type="InterPro" id="IPR003016">
    <property type="entry name" value="2-oxoA_DH_lipoyl-BS"/>
</dbReference>
<proteinExistence type="inferred from homology"/>
<evidence type="ECO:0000256" key="1">
    <source>
        <dbReference type="ARBA" id="ARBA00001938"/>
    </source>
</evidence>
<feature type="domain" description="Lipoyl-binding" evidence="6">
    <location>
        <begin position="1"/>
        <end position="75"/>
    </location>
</feature>
<protein>
    <recommendedName>
        <fullName evidence="4">Dihydrolipoamide acetyltransferase component of pyruvate dehydrogenase complex</fullName>
        <ecNumber evidence="4">2.3.1.-</ecNumber>
    </recommendedName>
</protein>
<keyword evidence="9" id="KW-1185">Reference proteome</keyword>
<dbReference type="PROSITE" id="PS51826">
    <property type="entry name" value="PSBD"/>
    <property type="match status" value="1"/>
</dbReference>
<dbReference type="InterPro" id="IPR004167">
    <property type="entry name" value="PSBD"/>
</dbReference>
<keyword evidence="3 4" id="KW-0450">Lipoyl</keyword>
<dbReference type="InterPro" id="IPR011053">
    <property type="entry name" value="Single_hybrid_motif"/>
</dbReference>
<evidence type="ECO:0000313" key="8">
    <source>
        <dbReference type="EMBL" id="QSB45790.1"/>
    </source>
</evidence>
<dbReference type="EC" id="2.3.1.-" evidence="4"/>
<feature type="region of interest" description="Disordered" evidence="5">
    <location>
        <begin position="82"/>
        <end position="124"/>
    </location>
</feature>
<dbReference type="PANTHER" id="PTHR23151:SF90">
    <property type="entry name" value="DIHYDROLIPOYLLYSINE-RESIDUE ACETYLTRANSFERASE COMPONENT OF PYRUVATE DEHYDROGENASE COMPLEX, MITOCHONDRIAL-RELATED"/>
    <property type="match status" value="1"/>
</dbReference>
<evidence type="ECO:0000259" key="6">
    <source>
        <dbReference type="PROSITE" id="PS50968"/>
    </source>
</evidence>
<dbReference type="PROSITE" id="PS00189">
    <property type="entry name" value="LIPOYL"/>
    <property type="match status" value="1"/>
</dbReference>
<accession>A0ABX7KFK9</accession>
<dbReference type="Proteomes" id="UP000663637">
    <property type="component" value="Chromosome"/>
</dbReference>
<comment type="similarity">
    <text evidence="2 4">Belongs to the 2-oxoacid dehydrogenase family.</text>
</comment>
<dbReference type="Gene3D" id="2.40.50.100">
    <property type="match status" value="1"/>
</dbReference>
<dbReference type="PROSITE" id="PS50968">
    <property type="entry name" value="BIOTINYL_LIPOYL"/>
    <property type="match status" value="1"/>
</dbReference>
<dbReference type="EMBL" id="CP061510">
    <property type="protein sequence ID" value="QSB45790.1"/>
    <property type="molecule type" value="Genomic_DNA"/>
</dbReference>
<dbReference type="Gene3D" id="4.10.320.10">
    <property type="entry name" value="E3-binding domain"/>
    <property type="match status" value="1"/>
</dbReference>
<dbReference type="InterPro" id="IPR000089">
    <property type="entry name" value="Biotin_lipoyl"/>
</dbReference>
<dbReference type="InterPro" id="IPR045257">
    <property type="entry name" value="E2/Pdx1"/>
</dbReference>
<dbReference type="InterPro" id="IPR001078">
    <property type="entry name" value="2-oxoacid_DH_actylTfrase"/>
</dbReference>
<dbReference type="Pfam" id="PF02817">
    <property type="entry name" value="E3_binding"/>
    <property type="match status" value="1"/>
</dbReference>
<dbReference type="Gene3D" id="3.30.559.10">
    <property type="entry name" value="Chloramphenicol acetyltransferase-like domain"/>
    <property type="match status" value="1"/>
</dbReference>
<feature type="compositionally biased region" description="Pro residues" evidence="5">
    <location>
        <begin position="88"/>
        <end position="98"/>
    </location>
</feature>
<gene>
    <name evidence="8" type="ORF">IDJ81_06795</name>
</gene>
<evidence type="ECO:0000313" key="9">
    <source>
        <dbReference type="Proteomes" id="UP000663637"/>
    </source>
</evidence>
<dbReference type="RefSeq" id="WP_205445068.1">
    <property type="nucleotide sequence ID" value="NZ_CP061510.1"/>
</dbReference>
<evidence type="ECO:0000256" key="2">
    <source>
        <dbReference type="ARBA" id="ARBA00007317"/>
    </source>
</evidence>
<evidence type="ECO:0000256" key="3">
    <source>
        <dbReference type="ARBA" id="ARBA00022823"/>
    </source>
</evidence>
<organism evidence="8 9">
    <name type="scientific">Tsuneonella flava</name>
    <dbReference type="NCBI Taxonomy" id="2055955"/>
    <lineage>
        <taxon>Bacteria</taxon>
        <taxon>Pseudomonadati</taxon>
        <taxon>Pseudomonadota</taxon>
        <taxon>Alphaproteobacteria</taxon>
        <taxon>Sphingomonadales</taxon>
        <taxon>Erythrobacteraceae</taxon>
        <taxon>Tsuneonella</taxon>
    </lineage>
</organism>
<reference evidence="8 9" key="1">
    <citation type="submission" date="2020-09" db="EMBL/GenBank/DDBJ databases">
        <title>Complete genome sequence of altererythrobacter flavus SS-21NJ, isolated from Dongying oil sludge in Shandong province.</title>
        <authorList>
            <person name="Sun S."/>
            <person name="Zhang Z."/>
        </authorList>
    </citation>
    <scope>NUCLEOTIDE SEQUENCE [LARGE SCALE GENOMIC DNA]</scope>
    <source>
        <strain evidence="8 9">SS-21NJ</strain>
    </source>
</reference>
<dbReference type="Pfam" id="PF00198">
    <property type="entry name" value="2-oxoacid_dh"/>
    <property type="match status" value="1"/>
</dbReference>
<dbReference type="InterPro" id="IPR036625">
    <property type="entry name" value="E3-bd_dom_sf"/>
</dbReference>
<feature type="domain" description="Peripheral subunit-binding (PSBD)" evidence="7">
    <location>
        <begin position="119"/>
        <end position="154"/>
    </location>
</feature>
<dbReference type="InterPro" id="IPR023213">
    <property type="entry name" value="CAT-like_dom_sf"/>
</dbReference>
<evidence type="ECO:0000256" key="4">
    <source>
        <dbReference type="RuleBase" id="RU003423"/>
    </source>
</evidence>
<evidence type="ECO:0000256" key="5">
    <source>
        <dbReference type="SAM" id="MobiDB-lite"/>
    </source>
</evidence>
<keyword evidence="4" id="KW-0808">Transferase</keyword>
<dbReference type="PANTHER" id="PTHR23151">
    <property type="entry name" value="DIHYDROLIPOAMIDE ACETYL/SUCCINYL-TRANSFERASE-RELATED"/>
    <property type="match status" value="1"/>
</dbReference>
<dbReference type="SUPFAM" id="SSF52777">
    <property type="entry name" value="CoA-dependent acyltransferases"/>
    <property type="match status" value="1"/>
</dbReference>
<evidence type="ECO:0000259" key="7">
    <source>
        <dbReference type="PROSITE" id="PS51826"/>
    </source>
</evidence>
<dbReference type="SUPFAM" id="SSF51230">
    <property type="entry name" value="Single hybrid motif"/>
    <property type="match status" value="1"/>
</dbReference>
<comment type="cofactor">
    <cofactor evidence="1 4">
        <name>(R)-lipoate</name>
        <dbReference type="ChEBI" id="CHEBI:83088"/>
    </cofactor>
</comment>
<keyword evidence="4" id="KW-0012">Acyltransferase</keyword>
<name>A0ABX7KFK9_9SPHN</name>
<sequence>MNIVMPSLGASVSEGKIVQWFKAVGDEVAAGEPLLEVESDKTSLEIEAPASGTLSEIRVAEDDIAPVGEIICILAGADEQPAETIEAPTPPPASPTAEPPRTEDVPGDPAPPPVRGRSQISPRARKLAAEKGIDLTQLADTGAPVTGADILAKSNAVPAADVSLMYADTPHQRHTISSMRGTIARRLTEAKQTIPHFYMSAEIDLGPLEQLRNELRSKAGECPTVTAFAIKAVAEALRAVPEANVVWAGDSILQFERADIAVAVALDDGLLTPVIRDAGGKTPSSISAELKDLAARARQGRLQPADYEGGVASISNLGMHGVGRFQAIINPPQALILALGASERRPREADDGSVQFVSQMTVTLSADHRVVDGVTGANLLAAFGTRLQAPDGLL</sequence>
<dbReference type="CDD" id="cd06849">
    <property type="entry name" value="lipoyl_domain"/>
    <property type="match status" value="1"/>
</dbReference>